<dbReference type="EMBL" id="BJWL01000005">
    <property type="protein sequence ID" value="GFY87348.1"/>
    <property type="molecule type" value="Genomic_DNA"/>
</dbReference>
<evidence type="ECO:0000313" key="3">
    <source>
        <dbReference type="Proteomes" id="UP000585474"/>
    </source>
</evidence>
<evidence type="ECO:0000313" key="2">
    <source>
        <dbReference type="EMBL" id="GFY87348.1"/>
    </source>
</evidence>
<accession>A0A7J0ELL6</accession>
<reference evidence="2 3" key="1">
    <citation type="submission" date="2019-07" db="EMBL/GenBank/DDBJ databases">
        <title>De Novo Assembly of kiwifruit Actinidia rufa.</title>
        <authorList>
            <person name="Sugita-Konishi S."/>
            <person name="Sato K."/>
            <person name="Mori E."/>
            <person name="Abe Y."/>
            <person name="Kisaki G."/>
            <person name="Hamano K."/>
            <person name="Suezawa K."/>
            <person name="Otani M."/>
            <person name="Fukuda T."/>
            <person name="Manabe T."/>
            <person name="Gomi K."/>
            <person name="Tabuchi M."/>
            <person name="Akimitsu K."/>
            <person name="Kataoka I."/>
        </authorList>
    </citation>
    <scope>NUCLEOTIDE SEQUENCE [LARGE SCALE GENOMIC DNA]</scope>
    <source>
        <strain evidence="3">cv. Fuchu</strain>
    </source>
</reference>
<comment type="caution">
    <text evidence="2">The sequence shown here is derived from an EMBL/GenBank/DDBJ whole genome shotgun (WGS) entry which is preliminary data.</text>
</comment>
<keyword evidence="3" id="KW-1185">Reference proteome</keyword>
<gene>
    <name evidence="2" type="ORF">Acr_05g0009870</name>
</gene>
<dbReference type="AlphaFoldDB" id="A0A7J0ELL6"/>
<proteinExistence type="predicted"/>
<organism evidence="2 3">
    <name type="scientific">Actinidia rufa</name>
    <dbReference type="NCBI Taxonomy" id="165716"/>
    <lineage>
        <taxon>Eukaryota</taxon>
        <taxon>Viridiplantae</taxon>
        <taxon>Streptophyta</taxon>
        <taxon>Embryophyta</taxon>
        <taxon>Tracheophyta</taxon>
        <taxon>Spermatophyta</taxon>
        <taxon>Magnoliopsida</taxon>
        <taxon>eudicotyledons</taxon>
        <taxon>Gunneridae</taxon>
        <taxon>Pentapetalae</taxon>
        <taxon>asterids</taxon>
        <taxon>Ericales</taxon>
        <taxon>Actinidiaceae</taxon>
        <taxon>Actinidia</taxon>
    </lineage>
</organism>
<feature type="compositionally biased region" description="Low complexity" evidence="1">
    <location>
        <begin position="59"/>
        <end position="70"/>
    </location>
</feature>
<name>A0A7J0ELL6_9ERIC</name>
<evidence type="ECO:0000256" key="1">
    <source>
        <dbReference type="SAM" id="MobiDB-lite"/>
    </source>
</evidence>
<feature type="compositionally biased region" description="Basic and acidic residues" evidence="1">
    <location>
        <begin position="71"/>
        <end position="83"/>
    </location>
</feature>
<protein>
    <submittedName>
        <fullName evidence="2">Uncharacterized protein</fullName>
    </submittedName>
</protein>
<dbReference type="Proteomes" id="UP000585474">
    <property type="component" value="Unassembled WGS sequence"/>
</dbReference>
<feature type="region of interest" description="Disordered" evidence="1">
    <location>
        <begin position="55"/>
        <end position="83"/>
    </location>
</feature>
<sequence>MAEGETTKYLETAATLWPLVDEAGERSTELESPAEAEKWFALLEGAEKIMSMEMSQAARRTGGSSGGRSSFYREREEVLHMNL</sequence>